<dbReference type="EMBL" id="AHJE01000105">
    <property type="protein sequence ID" value="EHP38874.1"/>
    <property type="molecule type" value="Genomic_DNA"/>
</dbReference>
<proteinExistence type="predicted"/>
<name>H1SF49_9BURK</name>
<comment type="caution">
    <text evidence="1">The sequence shown here is derived from an EMBL/GenBank/DDBJ whole genome shotgun (WGS) entry which is preliminary data.</text>
</comment>
<sequence length="66" mass="6728">MNLAAERAAQLYGLLSMISEYAASGDTFSALNQEIQNGVLSLAAGLAKETLVLSELAAQRGEGGAA</sequence>
<gene>
    <name evidence="1" type="ORF">OR16_34753</name>
</gene>
<dbReference type="AlphaFoldDB" id="H1SF49"/>
<dbReference type="Proteomes" id="UP000005808">
    <property type="component" value="Unassembled WGS sequence"/>
</dbReference>
<dbReference type="RefSeq" id="WP_006162847.1">
    <property type="nucleotide sequence ID" value="NZ_AHJE01000105.1"/>
</dbReference>
<evidence type="ECO:0000313" key="2">
    <source>
        <dbReference type="Proteomes" id="UP000005808"/>
    </source>
</evidence>
<dbReference type="OrthoDB" id="8965717at2"/>
<protein>
    <submittedName>
        <fullName evidence="1">Uncharacterized protein</fullName>
    </submittedName>
</protein>
<reference evidence="1 2" key="1">
    <citation type="journal article" date="2012" name="J. Bacteriol.">
        <title>De Novo Genome Project of Cupriavidus basilensis OR16.</title>
        <authorList>
            <person name="Cserhati M."/>
            <person name="Kriszt B."/>
            <person name="Szoboszlay S."/>
            <person name="Toth A."/>
            <person name="Szabo I."/>
            <person name="Tancsics A."/>
            <person name="Nagy I."/>
            <person name="Horvath B."/>
            <person name="Nagy I."/>
            <person name="Kukolya J."/>
        </authorList>
    </citation>
    <scope>NUCLEOTIDE SEQUENCE [LARGE SCALE GENOMIC DNA]</scope>
    <source>
        <strain evidence="1 2">OR16</strain>
    </source>
</reference>
<evidence type="ECO:0000313" key="1">
    <source>
        <dbReference type="EMBL" id="EHP38874.1"/>
    </source>
</evidence>
<dbReference type="PATRIC" id="fig|1127483.3.peg.6944"/>
<organism evidence="1 2">
    <name type="scientific">Cupriavidus basilensis OR16</name>
    <dbReference type="NCBI Taxonomy" id="1127483"/>
    <lineage>
        <taxon>Bacteria</taxon>
        <taxon>Pseudomonadati</taxon>
        <taxon>Pseudomonadota</taxon>
        <taxon>Betaproteobacteria</taxon>
        <taxon>Burkholderiales</taxon>
        <taxon>Burkholderiaceae</taxon>
        <taxon>Cupriavidus</taxon>
    </lineage>
</organism>
<accession>H1SF49</accession>